<dbReference type="InterPro" id="IPR002110">
    <property type="entry name" value="Ankyrin_rpt"/>
</dbReference>
<dbReference type="OrthoDB" id="21416at2759"/>
<proteinExistence type="predicted"/>
<evidence type="ECO:0000313" key="2">
    <source>
        <dbReference type="EMBL" id="OCL07689.1"/>
    </source>
</evidence>
<protein>
    <submittedName>
        <fullName evidence="2">Ankyrin</fullName>
    </submittedName>
</protein>
<dbReference type="SUPFAM" id="SSF48403">
    <property type="entry name" value="Ankyrin repeat"/>
    <property type="match status" value="1"/>
</dbReference>
<dbReference type="EMBL" id="KV749812">
    <property type="protein sequence ID" value="OCL07689.1"/>
    <property type="molecule type" value="Genomic_DNA"/>
</dbReference>
<feature type="repeat" description="ANK" evidence="1">
    <location>
        <begin position="204"/>
        <end position="239"/>
    </location>
</feature>
<dbReference type="Pfam" id="PF12796">
    <property type="entry name" value="Ank_2"/>
    <property type="match status" value="1"/>
</dbReference>
<evidence type="ECO:0000256" key="1">
    <source>
        <dbReference type="PROSITE-ProRule" id="PRU00023"/>
    </source>
</evidence>
<keyword evidence="1" id="KW-0040">ANK repeat</keyword>
<name>A0A8E2EZG1_9PEZI</name>
<dbReference type="PROSITE" id="PS50297">
    <property type="entry name" value="ANK_REP_REGION"/>
    <property type="match status" value="1"/>
</dbReference>
<evidence type="ECO:0000313" key="3">
    <source>
        <dbReference type="Proteomes" id="UP000250140"/>
    </source>
</evidence>
<keyword evidence="3" id="KW-1185">Reference proteome</keyword>
<dbReference type="SMART" id="SM00248">
    <property type="entry name" value="ANK"/>
    <property type="match status" value="2"/>
</dbReference>
<dbReference type="Gene3D" id="1.25.40.20">
    <property type="entry name" value="Ankyrin repeat-containing domain"/>
    <property type="match status" value="1"/>
</dbReference>
<dbReference type="PANTHER" id="PTHR24118">
    <property type="entry name" value="POTE ANKYRIN DOMAIN"/>
    <property type="match status" value="1"/>
</dbReference>
<dbReference type="PANTHER" id="PTHR24118:SF99">
    <property type="entry name" value="POTE ANKYRIN DOMAIN FAMILY MEMBER 3C-RELATED"/>
    <property type="match status" value="1"/>
</dbReference>
<dbReference type="AlphaFoldDB" id="A0A8E2EZG1"/>
<feature type="repeat" description="ANK" evidence="1">
    <location>
        <begin position="240"/>
        <end position="272"/>
    </location>
</feature>
<dbReference type="PROSITE" id="PS50088">
    <property type="entry name" value="ANK_REPEAT"/>
    <property type="match status" value="2"/>
</dbReference>
<reference evidence="2 3" key="1">
    <citation type="journal article" date="2016" name="Nat. Commun.">
        <title>Ectomycorrhizal ecology is imprinted in the genome of the dominant symbiotic fungus Cenococcum geophilum.</title>
        <authorList>
            <consortium name="DOE Joint Genome Institute"/>
            <person name="Peter M."/>
            <person name="Kohler A."/>
            <person name="Ohm R.A."/>
            <person name="Kuo A."/>
            <person name="Krutzmann J."/>
            <person name="Morin E."/>
            <person name="Arend M."/>
            <person name="Barry K.W."/>
            <person name="Binder M."/>
            <person name="Choi C."/>
            <person name="Clum A."/>
            <person name="Copeland A."/>
            <person name="Grisel N."/>
            <person name="Haridas S."/>
            <person name="Kipfer T."/>
            <person name="LaButti K."/>
            <person name="Lindquist E."/>
            <person name="Lipzen A."/>
            <person name="Maire R."/>
            <person name="Meier B."/>
            <person name="Mihaltcheva S."/>
            <person name="Molinier V."/>
            <person name="Murat C."/>
            <person name="Poggeler S."/>
            <person name="Quandt C.A."/>
            <person name="Sperisen C."/>
            <person name="Tritt A."/>
            <person name="Tisserant E."/>
            <person name="Crous P.W."/>
            <person name="Henrissat B."/>
            <person name="Nehls U."/>
            <person name="Egli S."/>
            <person name="Spatafora J.W."/>
            <person name="Grigoriev I.V."/>
            <person name="Martin F.M."/>
        </authorList>
    </citation>
    <scope>NUCLEOTIDE SEQUENCE [LARGE SCALE GENOMIC DNA]</scope>
    <source>
        <strain evidence="2 3">CBS 207.34</strain>
    </source>
</reference>
<dbReference type="InterPro" id="IPR036770">
    <property type="entry name" value="Ankyrin_rpt-contain_sf"/>
</dbReference>
<accession>A0A8E2EZG1</accession>
<gene>
    <name evidence="2" type="ORF">AOQ84DRAFT_364765</name>
</gene>
<sequence>MLPKFAPEAKIISVGFEIRNRTDAPFNFETAAAQLSEYLATARNGLLTRPILFIGHACGGIIIKLFTGLYGLQPNAKFFADLSTSSRKLSELTNNFKTKIIQKCSRPRTELRIQKRSLSLIDPPRLSGFPIIQFITSDERVSQQNNERAAEKQKLDHATNCLEDPESVTAAHIRQLRNAVTGDPENIQSLITDSGVNVHLRDQWGQTPLHLAIQRVNDPQPMLRMLLLTLPANPSIRDKQLNTPLHYVVARNNIFIVKLLLDAKADVNVENDSFETPISMAKQHKCARKMAQIFLN</sequence>
<dbReference type="Proteomes" id="UP000250140">
    <property type="component" value="Unassembled WGS sequence"/>
</dbReference>
<organism evidence="2 3">
    <name type="scientific">Glonium stellatum</name>
    <dbReference type="NCBI Taxonomy" id="574774"/>
    <lineage>
        <taxon>Eukaryota</taxon>
        <taxon>Fungi</taxon>
        <taxon>Dikarya</taxon>
        <taxon>Ascomycota</taxon>
        <taxon>Pezizomycotina</taxon>
        <taxon>Dothideomycetes</taxon>
        <taxon>Pleosporomycetidae</taxon>
        <taxon>Gloniales</taxon>
        <taxon>Gloniaceae</taxon>
        <taxon>Glonium</taxon>
    </lineage>
</organism>